<name>A0AAN9UQ11_9PEZI</name>
<gene>
    <name evidence="2" type="ORF">SLS62_006238</name>
</gene>
<comment type="caution">
    <text evidence="2">The sequence shown here is derived from an EMBL/GenBank/DDBJ whole genome shotgun (WGS) entry which is preliminary data.</text>
</comment>
<reference evidence="2 3" key="1">
    <citation type="submission" date="2024-02" db="EMBL/GenBank/DDBJ databases">
        <title>De novo assembly and annotation of 12 fungi associated with fruit tree decline syndrome in Ontario, Canada.</title>
        <authorList>
            <person name="Sulman M."/>
            <person name="Ellouze W."/>
            <person name="Ilyukhin E."/>
        </authorList>
    </citation>
    <scope>NUCLEOTIDE SEQUENCE [LARGE SCALE GENOMIC DNA]</scope>
    <source>
        <strain evidence="2 3">M11/M66-122</strain>
    </source>
</reference>
<dbReference type="Proteomes" id="UP001320420">
    <property type="component" value="Unassembled WGS sequence"/>
</dbReference>
<evidence type="ECO:0000313" key="2">
    <source>
        <dbReference type="EMBL" id="KAK7751753.1"/>
    </source>
</evidence>
<proteinExistence type="predicted"/>
<organism evidence="2 3">
    <name type="scientific">Diatrype stigma</name>
    <dbReference type="NCBI Taxonomy" id="117547"/>
    <lineage>
        <taxon>Eukaryota</taxon>
        <taxon>Fungi</taxon>
        <taxon>Dikarya</taxon>
        <taxon>Ascomycota</taxon>
        <taxon>Pezizomycotina</taxon>
        <taxon>Sordariomycetes</taxon>
        <taxon>Xylariomycetidae</taxon>
        <taxon>Xylariales</taxon>
        <taxon>Diatrypaceae</taxon>
        <taxon>Diatrype</taxon>
    </lineage>
</organism>
<evidence type="ECO:0000313" key="3">
    <source>
        <dbReference type="Proteomes" id="UP001320420"/>
    </source>
</evidence>
<sequence length="236" mass="26373">MPTSPPGSFSQPGGQPRAANGPMRGPPPPGPGSQHDELRPSSMGTDHSYEFAPPRSVSHGIQPVSSMPVAGLSRTDQIVLRYFWEEKVQLNKARDLHFLKVPHFSPQPSHNELVPFCEIYHLVRSTPRATIIGLGSANGVYIGFELFTGSELQLNIHDEWRNVSHYRVNFRSYDSLMTDPNAEAIFRSWPKPLTIEFLDEQYQKWSLDLTSLCWDGREVREFGVGGSKQGASSVLL</sequence>
<protein>
    <submittedName>
        <fullName evidence="2">Uncharacterized protein</fullName>
    </submittedName>
</protein>
<dbReference type="AlphaFoldDB" id="A0AAN9UQ11"/>
<dbReference type="EMBL" id="JAKJXP020000045">
    <property type="protein sequence ID" value="KAK7751753.1"/>
    <property type="molecule type" value="Genomic_DNA"/>
</dbReference>
<accession>A0AAN9UQ11</accession>
<evidence type="ECO:0000256" key="1">
    <source>
        <dbReference type="SAM" id="MobiDB-lite"/>
    </source>
</evidence>
<keyword evidence="3" id="KW-1185">Reference proteome</keyword>
<feature type="compositionally biased region" description="Low complexity" evidence="1">
    <location>
        <begin position="1"/>
        <end position="23"/>
    </location>
</feature>
<feature type="region of interest" description="Disordered" evidence="1">
    <location>
        <begin position="1"/>
        <end position="66"/>
    </location>
</feature>